<dbReference type="HAMAP" id="MF_00843">
    <property type="entry name" value="Lpp"/>
    <property type="match status" value="1"/>
</dbReference>
<evidence type="ECO:0000256" key="1">
    <source>
        <dbReference type="ARBA" id="ARBA00022729"/>
    </source>
</evidence>
<feature type="lipid moiety-binding region" description="S-diacylglycerol cysteine" evidence="7 9">
    <location>
        <position position="21"/>
    </location>
</feature>
<evidence type="ECO:0000256" key="8">
    <source>
        <dbReference type="PIRSR" id="PIRSR002855-1"/>
    </source>
</evidence>
<dbReference type="PROSITE" id="PS51257">
    <property type="entry name" value="PROKAR_LIPOPROTEIN"/>
    <property type="match status" value="1"/>
</dbReference>
<evidence type="ECO:0000313" key="12">
    <source>
        <dbReference type="EMBL" id="ADV33761.1"/>
    </source>
</evidence>
<keyword evidence="7" id="KW-0677">Repeat</keyword>
<dbReference type="GO" id="GO:0009279">
    <property type="term" value="C:cell outer membrane"/>
    <property type="evidence" value="ECO:0007669"/>
    <property type="project" value="UniProtKB-SubCell"/>
</dbReference>
<keyword evidence="1 10" id="KW-0732">Signal</keyword>
<keyword evidence="4 7" id="KW-0564">Palmitate</keyword>
<keyword evidence="7" id="KW-0175">Coiled coil</keyword>
<keyword evidence="2 7" id="KW-0572">Peptidoglycan-anchor</keyword>
<reference evidence="12 13" key="1">
    <citation type="journal article" date="2010" name="BMC Genomics">
        <title>Unprecedented loss of ammonia assimilation capability in a urease-encoding bacterial mutualist.</title>
        <authorList>
            <person name="Williams L.E."/>
            <person name="Wernegreen J.J."/>
        </authorList>
    </citation>
    <scope>NUCLEOTIDE SEQUENCE [LARGE SCALE GENOMIC DNA]</scope>
    <source>
        <strain evidence="12 13">BVAF</strain>
    </source>
</reference>
<dbReference type="GO" id="GO:0030258">
    <property type="term" value="P:lipid modification"/>
    <property type="evidence" value="ECO:0007669"/>
    <property type="project" value="UniProtKB-UniRule"/>
</dbReference>
<keyword evidence="6 7" id="KW-0449">Lipoprotein</keyword>
<dbReference type="GO" id="GO:0042834">
    <property type="term" value="F:peptidoglycan binding"/>
    <property type="evidence" value="ECO:0007669"/>
    <property type="project" value="UniProtKB-UniRule"/>
</dbReference>
<evidence type="ECO:0000259" key="11">
    <source>
        <dbReference type="Pfam" id="PF04728"/>
    </source>
</evidence>
<proteinExistence type="inferred from homology"/>
<dbReference type="Pfam" id="PF04728">
    <property type="entry name" value="LPP"/>
    <property type="match status" value="1"/>
</dbReference>
<dbReference type="RefSeq" id="WP_013516686.1">
    <property type="nucleotide sequence ID" value="NC_014909.2"/>
</dbReference>
<feature type="signal peptide" evidence="10">
    <location>
        <begin position="1"/>
        <end position="22"/>
    </location>
</feature>
<keyword evidence="7" id="KW-0964">Secreted</keyword>
<dbReference type="Gene3D" id="1.20.5.190">
    <property type="match status" value="1"/>
</dbReference>
<evidence type="ECO:0000256" key="4">
    <source>
        <dbReference type="ARBA" id="ARBA00023139"/>
    </source>
</evidence>
<dbReference type="SUPFAM" id="SSF58042">
    <property type="entry name" value="Outer membrane lipoprotein"/>
    <property type="match status" value="1"/>
</dbReference>
<dbReference type="KEGG" id="bva:BVAF_367"/>
<evidence type="ECO:0000256" key="6">
    <source>
        <dbReference type="ARBA" id="ARBA00023288"/>
    </source>
</evidence>
<comment type="function">
    <text evidence="7">A highly abundant outer membrane lipoprotein that controls the distance between the inner and outer membranes. The only protein known to be covalently linked to the peptidoglycan network (PGN). Also non-covalently binds the PGN. The link between the cell outer membrane and PGN contributes to maintenance of the structural and functional integrity of the cell envelope, and maintains the correct distance between the PGN and the outer membrane.</text>
</comment>
<evidence type="ECO:0000256" key="2">
    <source>
        <dbReference type="ARBA" id="ARBA00023088"/>
    </source>
</evidence>
<dbReference type="EMBL" id="CP002189">
    <property type="protein sequence ID" value="ADV33761.1"/>
    <property type="molecule type" value="Genomic_DNA"/>
</dbReference>
<dbReference type="InterPro" id="IPR016367">
    <property type="entry name" value="MOM_Lpp"/>
</dbReference>
<dbReference type="PANTHER" id="PTHR38763:SF1">
    <property type="entry name" value="MAJOR OUTER MEMBRANE LIPOPROTEIN LPP"/>
    <property type="match status" value="1"/>
</dbReference>
<gene>
    <name evidence="7 12" type="primary">lpp</name>
    <name evidence="12" type="ordered locus">BVAF_367</name>
</gene>
<comment type="caution">
    <text evidence="7">Lacks conserved residue(s) required for the propagation of feature annotation.</text>
</comment>
<evidence type="ECO:0000256" key="9">
    <source>
        <dbReference type="PIRSR" id="PIRSR002855-2"/>
    </source>
</evidence>
<sequence length="78" mass="8941">MNNKILMYFVTVFSTLILVSCASTTKITELSAEVQELSTRLDQLNSNVDILKPEIEQAKNEAHRANKRLDNQISLYRK</sequence>
<accession>E8Q667</accession>
<dbReference type="GO" id="GO:0008289">
    <property type="term" value="F:lipid binding"/>
    <property type="evidence" value="ECO:0007669"/>
    <property type="project" value="UniProtKB-UniRule"/>
</dbReference>
<keyword evidence="7" id="KW-0134">Cell wall</keyword>
<organism evidence="12 13">
    <name type="scientific">Blochmanniella vafra (strain BVAF)</name>
    <dbReference type="NCBI Taxonomy" id="859654"/>
    <lineage>
        <taxon>Bacteria</taxon>
        <taxon>Pseudomonadati</taxon>
        <taxon>Pseudomonadota</taxon>
        <taxon>Gammaproteobacteria</taxon>
        <taxon>Enterobacterales</taxon>
        <taxon>Enterobacteriaceae</taxon>
        <taxon>ant endosymbionts</taxon>
        <taxon>Candidatus Blochmanniella</taxon>
    </lineage>
</organism>
<dbReference type="OrthoDB" id="6567756at2"/>
<keyword evidence="3 7" id="KW-0472">Membrane</keyword>
<dbReference type="Proteomes" id="UP000007464">
    <property type="component" value="Chromosome"/>
</dbReference>
<protein>
    <recommendedName>
        <fullName evidence="7">Major outer membrane lipoprotein Lpp</fullName>
    </recommendedName>
</protein>
<comment type="similarity">
    <text evidence="7">Belongs to the Lpp family.</text>
</comment>
<dbReference type="InterPro" id="IPR006817">
    <property type="entry name" value="Lipoprotein_leucine-zipper_dom"/>
</dbReference>
<feature type="chain" id="PRO_5003225906" description="Major outer membrane lipoprotein Lpp" evidence="10">
    <location>
        <begin position="23"/>
        <end position="78"/>
    </location>
</feature>
<evidence type="ECO:0000313" key="13">
    <source>
        <dbReference type="Proteomes" id="UP000007464"/>
    </source>
</evidence>
<evidence type="ECO:0000256" key="7">
    <source>
        <dbReference type="HAMAP-Rule" id="MF_00843"/>
    </source>
</evidence>
<keyword evidence="5 7" id="KW-0998">Cell outer membrane</keyword>
<feature type="modified residue" description="N6-murein peptidoglycan lysine" evidence="7 8">
    <location>
        <position position="78"/>
    </location>
</feature>
<feature type="domain" description="Lipoprotein leucine-zipper" evidence="11">
    <location>
        <begin position="26"/>
        <end position="78"/>
    </location>
</feature>
<evidence type="ECO:0000256" key="10">
    <source>
        <dbReference type="SAM" id="SignalP"/>
    </source>
</evidence>
<name>E8Q667_BLOVB</name>
<dbReference type="HOGENOM" id="CLU_166934_2_1_6"/>
<evidence type="ECO:0000256" key="3">
    <source>
        <dbReference type="ARBA" id="ARBA00023136"/>
    </source>
</evidence>
<evidence type="ECO:0000256" key="5">
    <source>
        <dbReference type="ARBA" id="ARBA00023237"/>
    </source>
</evidence>
<feature type="lipid moiety-binding region" description="N-palmitoyl cysteine" evidence="7">
    <location>
        <position position="21"/>
    </location>
</feature>
<dbReference type="PIRSF" id="PIRSF002855">
    <property type="entry name" value="Murein-lipoprotein"/>
    <property type="match status" value="1"/>
</dbReference>
<keyword evidence="13" id="KW-1185">Reference proteome</keyword>
<dbReference type="PANTHER" id="PTHR38763">
    <property type="entry name" value="MAJOR OUTER MEMBRANE PROLIPOPROTEIN LPP"/>
    <property type="match status" value="1"/>
</dbReference>
<dbReference type="AlphaFoldDB" id="E8Q667"/>
<comment type="subcellular location">
    <subcellularLocation>
        <location evidence="7">Cell outer membrane</location>
        <topology evidence="7">Lipid-anchor</topology>
        <orientation evidence="7">Periplasmic side</orientation>
    </subcellularLocation>
    <subcellularLocation>
        <location evidence="7">Secreted</location>
        <location evidence="7">Cell wall</location>
        <topology evidence="7">Peptidoglycan-anchor</topology>
    </subcellularLocation>
    <text evidence="7">Attached via its lipidated N-terminus to the inner leaflet of the outer membrane. Attached to the peptidoglycan network (PGN) via its C-terminus.</text>
</comment>
<dbReference type="STRING" id="859654.BVAF_367"/>
<comment type="subunit">
    <text evidence="7">Homotrimer.</text>
</comment>
<feature type="coiled-coil region" evidence="7">
    <location>
        <begin position="27"/>
        <end position="75"/>
    </location>
</feature>
<feature type="repeat" evidence="7">
    <location>
        <begin position="38"/>
        <end position="48"/>
    </location>
</feature>
<dbReference type="GO" id="GO:0043580">
    <property type="term" value="P:periplasmic space organization"/>
    <property type="evidence" value="ECO:0007669"/>
    <property type="project" value="UniProtKB-UniRule"/>
</dbReference>